<dbReference type="Pfam" id="PF01609">
    <property type="entry name" value="DDE_Tnp_1"/>
    <property type="match status" value="1"/>
</dbReference>
<name>A0ABR8C1C5_APHFL</name>
<protein>
    <submittedName>
        <fullName evidence="2">Transposase</fullName>
    </submittedName>
</protein>
<organism evidence="2 3">
    <name type="scientific">Aphanizomenon flos-aquae FACHB-1040</name>
    <dbReference type="NCBI Taxonomy" id="2692887"/>
    <lineage>
        <taxon>Bacteria</taxon>
        <taxon>Bacillati</taxon>
        <taxon>Cyanobacteriota</taxon>
        <taxon>Cyanophyceae</taxon>
        <taxon>Nostocales</taxon>
        <taxon>Aphanizomenonaceae</taxon>
        <taxon>Aphanizomenon</taxon>
    </lineage>
</organism>
<evidence type="ECO:0000313" key="3">
    <source>
        <dbReference type="Proteomes" id="UP000606721"/>
    </source>
</evidence>
<accession>A0ABR8C1C5</accession>
<comment type="caution">
    <text evidence="2">The sequence shown here is derived from an EMBL/GenBank/DDBJ whole genome shotgun (WGS) entry which is preliminary data.</text>
</comment>
<evidence type="ECO:0000313" key="2">
    <source>
        <dbReference type="EMBL" id="MBD2280490.1"/>
    </source>
</evidence>
<keyword evidence="3" id="KW-1185">Reference proteome</keyword>
<reference evidence="2 3" key="1">
    <citation type="journal article" date="2020" name="ISME J.">
        <title>Comparative genomics reveals insights into cyanobacterial evolution and habitat adaptation.</title>
        <authorList>
            <person name="Chen M.Y."/>
            <person name="Teng W.K."/>
            <person name="Zhao L."/>
            <person name="Hu C.X."/>
            <person name="Zhou Y.K."/>
            <person name="Han B.P."/>
            <person name="Song L.R."/>
            <person name="Shu W.S."/>
        </authorList>
    </citation>
    <scope>NUCLEOTIDE SEQUENCE [LARGE SCALE GENOMIC DNA]</scope>
    <source>
        <strain evidence="2 3">FACHB-1040</strain>
    </source>
</reference>
<dbReference type="SUPFAM" id="SSF53098">
    <property type="entry name" value="Ribonuclease H-like"/>
    <property type="match status" value="1"/>
</dbReference>
<sequence>MLDKLPERGLIIVDLGFFSFNWFDKLTESKKYFITRIKEKTNYKVKQVLSQCTYYKDEIIIMGKYRSNPCKYPVRLVSVLIWEAVPLS</sequence>
<dbReference type="InterPro" id="IPR012337">
    <property type="entry name" value="RNaseH-like_sf"/>
</dbReference>
<gene>
    <name evidence="2" type="ORF">H6F99_20105</name>
</gene>
<feature type="domain" description="Transposase IS4-like" evidence="1">
    <location>
        <begin position="2"/>
        <end position="54"/>
    </location>
</feature>
<proteinExistence type="predicted"/>
<dbReference type="EMBL" id="JACJQT010000063">
    <property type="protein sequence ID" value="MBD2280490.1"/>
    <property type="molecule type" value="Genomic_DNA"/>
</dbReference>
<dbReference type="Proteomes" id="UP000606721">
    <property type="component" value="Unassembled WGS sequence"/>
</dbReference>
<dbReference type="InterPro" id="IPR002559">
    <property type="entry name" value="Transposase_11"/>
</dbReference>
<evidence type="ECO:0000259" key="1">
    <source>
        <dbReference type="Pfam" id="PF01609"/>
    </source>
</evidence>